<gene>
    <name evidence="8 10" type="primary">bioC</name>
    <name evidence="10" type="ORF">IAA73_03540</name>
</gene>
<dbReference type="NCBIfam" id="TIGR02072">
    <property type="entry name" value="BioC"/>
    <property type="match status" value="1"/>
</dbReference>
<dbReference type="AlphaFoldDB" id="A0A9D9HSX3"/>
<evidence type="ECO:0000256" key="6">
    <source>
        <dbReference type="ARBA" id="ARBA00022691"/>
    </source>
</evidence>
<dbReference type="InterPro" id="IPR029063">
    <property type="entry name" value="SAM-dependent_MTases_sf"/>
</dbReference>
<dbReference type="EMBL" id="JADIMG010000035">
    <property type="protein sequence ID" value="MBO8459390.1"/>
    <property type="molecule type" value="Genomic_DNA"/>
</dbReference>
<comment type="caution">
    <text evidence="10">The sequence shown here is derived from an EMBL/GenBank/DDBJ whole genome shotgun (WGS) entry which is preliminary data.</text>
</comment>
<dbReference type="Proteomes" id="UP000823641">
    <property type="component" value="Unassembled WGS sequence"/>
</dbReference>
<evidence type="ECO:0000256" key="1">
    <source>
        <dbReference type="ARBA" id="ARBA00000852"/>
    </source>
</evidence>
<evidence type="ECO:0000256" key="7">
    <source>
        <dbReference type="ARBA" id="ARBA00022756"/>
    </source>
</evidence>
<name>A0A9D9HSX3_9BACT</name>
<keyword evidence="4 8" id="KW-0489">Methyltransferase</keyword>
<comment type="similarity">
    <text evidence="8">Belongs to the methyltransferase superfamily.</text>
</comment>
<dbReference type="GO" id="GO:0009102">
    <property type="term" value="P:biotin biosynthetic process"/>
    <property type="evidence" value="ECO:0007669"/>
    <property type="project" value="UniProtKB-UniRule"/>
</dbReference>
<feature type="domain" description="Methyltransferase type 11" evidence="9">
    <location>
        <begin position="48"/>
        <end position="139"/>
    </location>
</feature>
<dbReference type="InterPro" id="IPR013216">
    <property type="entry name" value="Methyltransf_11"/>
</dbReference>
<evidence type="ECO:0000259" key="9">
    <source>
        <dbReference type="Pfam" id="PF08241"/>
    </source>
</evidence>
<reference evidence="10" key="1">
    <citation type="submission" date="2020-10" db="EMBL/GenBank/DDBJ databases">
        <authorList>
            <person name="Gilroy R."/>
        </authorList>
    </citation>
    <scope>NUCLEOTIDE SEQUENCE</scope>
    <source>
        <strain evidence="10">G3-3990</strain>
    </source>
</reference>
<organism evidence="10 11">
    <name type="scientific">Candidatus Gallipaludibacter merdavium</name>
    <dbReference type="NCBI Taxonomy" id="2840839"/>
    <lineage>
        <taxon>Bacteria</taxon>
        <taxon>Pseudomonadati</taxon>
        <taxon>Bacteroidota</taxon>
        <taxon>Bacteroidia</taxon>
        <taxon>Bacteroidales</taxon>
        <taxon>Candidatus Gallipaludibacter</taxon>
    </lineage>
</organism>
<evidence type="ECO:0000313" key="11">
    <source>
        <dbReference type="Proteomes" id="UP000823641"/>
    </source>
</evidence>
<evidence type="ECO:0000313" key="10">
    <source>
        <dbReference type="EMBL" id="MBO8459390.1"/>
    </source>
</evidence>
<reference evidence="10" key="2">
    <citation type="journal article" date="2021" name="PeerJ">
        <title>Extensive microbial diversity within the chicken gut microbiome revealed by metagenomics and culture.</title>
        <authorList>
            <person name="Gilroy R."/>
            <person name="Ravi A."/>
            <person name="Getino M."/>
            <person name="Pursley I."/>
            <person name="Horton D.L."/>
            <person name="Alikhan N.F."/>
            <person name="Baker D."/>
            <person name="Gharbi K."/>
            <person name="Hall N."/>
            <person name="Watson M."/>
            <person name="Adriaenssens E.M."/>
            <person name="Foster-Nyarko E."/>
            <person name="Jarju S."/>
            <person name="Secka A."/>
            <person name="Antonio M."/>
            <person name="Oren A."/>
            <person name="Chaudhuri R.R."/>
            <person name="La Ragione R."/>
            <person name="Hildebrand F."/>
            <person name="Pallen M.J."/>
        </authorList>
    </citation>
    <scope>NUCLEOTIDE SEQUENCE</scope>
    <source>
        <strain evidence="10">G3-3990</strain>
    </source>
</reference>
<sequence length="248" mass="28357">MDKQLIADRFSRACFTYERQALAQQTIAHNMLQLMLDHHLPVGTAMAEFGCGTGFFSRLICEHFRPSSLLLNDLSSAMEGCVASLLNDHVSFRAFDAETGDFPQVQILCSCSALQWFVHPERFFERVRRCLLPDGWLAFSTFGPDNLQEIRTLTGKGLTYPDMNDLQAMLEPFYDLCYIGEERIAQTFSTPMQVLRHIKETGVNATAPHRFTSTSLTRFCADYQERFHDEEGNVHLTYHPIYVLAKIK</sequence>
<dbReference type="Gene3D" id="3.40.50.150">
    <property type="entry name" value="Vaccinia Virus protein VP39"/>
    <property type="match status" value="1"/>
</dbReference>
<dbReference type="EC" id="2.1.1.197" evidence="3 8"/>
<evidence type="ECO:0000256" key="5">
    <source>
        <dbReference type="ARBA" id="ARBA00022679"/>
    </source>
</evidence>
<evidence type="ECO:0000256" key="4">
    <source>
        <dbReference type="ARBA" id="ARBA00022603"/>
    </source>
</evidence>
<dbReference type="GO" id="GO:0102130">
    <property type="term" value="F:malonyl-CoA methyltransferase activity"/>
    <property type="evidence" value="ECO:0007669"/>
    <property type="project" value="UniProtKB-EC"/>
</dbReference>
<dbReference type="Pfam" id="PF08241">
    <property type="entry name" value="Methyltransf_11"/>
    <property type="match status" value="1"/>
</dbReference>
<protein>
    <recommendedName>
        <fullName evidence="3 8">Malonyl-[acyl-carrier protein] O-methyltransferase</fullName>
        <shortName evidence="8">Malonyl-ACP O-methyltransferase</shortName>
        <ecNumber evidence="3 8">2.1.1.197</ecNumber>
    </recommendedName>
    <alternativeName>
        <fullName evidence="8">Biotin synthesis protein BioC</fullName>
    </alternativeName>
</protein>
<comment type="function">
    <text evidence="8">Converts the free carboxyl group of a malonyl-thioester to its methyl ester by transfer of a methyl group from S-adenosyl-L-methionine (SAM). It allows to synthesize pimeloyl-ACP via the fatty acid synthetic pathway.</text>
</comment>
<dbReference type="HAMAP" id="MF_00835">
    <property type="entry name" value="BioC"/>
    <property type="match status" value="1"/>
</dbReference>
<dbReference type="GO" id="GO:0010340">
    <property type="term" value="F:carboxyl-O-methyltransferase activity"/>
    <property type="evidence" value="ECO:0007669"/>
    <property type="project" value="UniProtKB-UniRule"/>
</dbReference>
<proteinExistence type="inferred from homology"/>
<comment type="catalytic activity">
    <reaction evidence="1 8">
        <text>malonyl-[ACP] + S-adenosyl-L-methionine = malonyl-[ACP] methyl ester + S-adenosyl-L-homocysteine</text>
        <dbReference type="Rhea" id="RHEA:17105"/>
        <dbReference type="Rhea" id="RHEA-COMP:9623"/>
        <dbReference type="Rhea" id="RHEA-COMP:9954"/>
        <dbReference type="ChEBI" id="CHEBI:57856"/>
        <dbReference type="ChEBI" id="CHEBI:59789"/>
        <dbReference type="ChEBI" id="CHEBI:78449"/>
        <dbReference type="ChEBI" id="CHEBI:78845"/>
        <dbReference type="EC" id="2.1.1.197"/>
    </reaction>
</comment>
<keyword evidence="6 8" id="KW-0949">S-adenosyl-L-methionine</keyword>
<dbReference type="GO" id="GO:0008757">
    <property type="term" value="F:S-adenosylmethionine-dependent methyltransferase activity"/>
    <property type="evidence" value="ECO:0007669"/>
    <property type="project" value="InterPro"/>
</dbReference>
<keyword evidence="5 8" id="KW-0808">Transferase</keyword>
<comment type="pathway">
    <text evidence="2 8">Cofactor biosynthesis; biotin biosynthesis.</text>
</comment>
<dbReference type="SUPFAM" id="SSF53335">
    <property type="entry name" value="S-adenosyl-L-methionine-dependent methyltransferases"/>
    <property type="match status" value="1"/>
</dbReference>
<dbReference type="GO" id="GO:0032259">
    <property type="term" value="P:methylation"/>
    <property type="evidence" value="ECO:0007669"/>
    <property type="project" value="UniProtKB-KW"/>
</dbReference>
<evidence type="ECO:0000256" key="2">
    <source>
        <dbReference type="ARBA" id="ARBA00004746"/>
    </source>
</evidence>
<dbReference type="InterPro" id="IPR011814">
    <property type="entry name" value="BioC"/>
</dbReference>
<keyword evidence="7 8" id="KW-0093">Biotin biosynthesis</keyword>
<evidence type="ECO:0000256" key="8">
    <source>
        <dbReference type="HAMAP-Rule" id="MF_00835"/>
    </source>
</evidence>
<accession>A0A9D9HSX3</accession>
<evidence type="ECO:0000256" key="3">
    <source>
        <dbReference type="ARBA" id="ARBA00012327"/>
    </source>
</evidence>